<evidence type="ECO:0000313" key="2">
    <source>
        <dbReference type="Proteomes" id="UP001596023"/>
    </source>
</evidence>
<comment type="caution">
    <text evidence="1">The sequence shown here is derived from an EMBL/GenBank/DDBJ whole genome shotgun (WGS) entry which is preliminary data.</text>
</comment>
<dbReference type="EMBL" id="JBHSGN010000005">
    <property type="protein sequence ID" value="MFC4672236.1"/>
    <property type="molecule type" value="Genomic_DNA"/>
</dbReference>
<keyword evidence="2" id="KW-1185">Reference proteome</keyword>
<proteinExistence type="predicted"/>
<gene>
    <name evidence="1" type="ORF">ACFO6W_00865</name>
</gene>
<accession>A0ABV9KQN3</accession>
<name>A0ABV9KQN3_9BACT</name>
<protein>
    <submittedName>
        <fullName evidence="1">Uncharacterized protein</fullName>
    </submittedName>
</protein>
<dbReference type="Proteomes" id="UP001596023">
    <property type="component" value="Unassembled WGS sequence"/>
</dbReference>
<organism evidence="1 2">
    <name type="scientific">Dysgonomonas termitidis</name>
    <dbReference type="NCBI Taxonomy" id="1516126"/>
    <lineage>
        <taxon>Bacteria</taxon>
        <taxon>Pseudomonadati</taxon>
        <taxon>Bacteroidota</taxon>
        <taxon>Bacteroidia</taxon>
        <taxon>Bacteroidales</taxon>
        <taxon>Dysgonomonadaceae</taxon>
        <taxon>Dysgonomonas</taxon>
    </lineage>
</organism>
<evidence type="ECO:0000313" key="1">
    <source>
        <dbReference type="EMBL" id="MFC4672236.1"/>
    </source>
</evidence>
<sequence length="694" mass="74942">MKQTNFKQKHRCGVSFKILILLVAILSINMTLPAQVTIGTNEEPLSGALLQLKDKDNVPDSTFNARKGLALPRVTLSEKKELYPMFLADPDNPASGPNSGYATNKLALDKTHTGLIVYNLVEDDDRELCAGLNQWDGEQWNCFEHKMGNAIGHIVSCDDFKIFGHYKSPDAYPAAPGDDVALDASNFITIKLEITKPGAYAITVVPEYAAALNNETNGYFFTANGIFMEKGTYTVTIPGAGTPFWYTPTGNPGDGLAVTMNGKPLTLQDGTACTKKIEVEDYSKKPNYTMDCSRTTIHGVYVLNRELNPADNYISVWITMDPGDLFVEGSIVYLETNEVEGISFASNPVMITAADKAAGEKQIILRGTGIPTSVETKRMTITSNSVISVATCYANVTVAYTKKKILGIKGAGGADYYGYGLGYWSGSWASMTNIYGLGGRKMLMAPANFGTDAASTVKIEGYEFVDGGNDPSASTLQNLISTHKPDIIVIGYSYGPSNDAVDVLINYMAKKGVVIAAIESGSAVERLFNRTLNLPAGTVSAVSRGPAGSIYTLNYMTNDDILNGPFGDIREQKWGEDASTTVGVNGVPFGMVDIYSNGNYNGNTTGNTTITICKFKGNHLVWLGDGGFWSRGTTSGEVNSNTICPLYYNSDFSPTTGTFGSGTNNTNIYNSYFFVNMMAWAIKTAQFDGYNTPR</sequence>
<dbReference type="RefSeq" id="WP_379993416.1">
    <property type="nucleotide sequence ID" value="NZ_JBHSGN010000005.1"/>
</dbReference>
<reference evidence="2" key="1">
    <citation type="journal article" date="2019" name="Int. J. Syst. Evol. Microbiol.">
        <title>The Global Catalogue of Microorganisms (GCM) 10K type strain sequencing project: providing services to taxonomists for standard genome sequencing and annotation.</title>
        <authorList>
            <consortium name="The Broad Institute Genomics Platform"/>
            <consortium name="The Broad Institute Genome Sequencing Center for Infectious Disease"/>
            <person name="Wu L."/>
            <person name="Ma J."/>
        </authorList>
    </citation>
    <scope>NUCLEOTIDE SEQUENCE [LARGE SCALE GENOMIC DNA]</scope>
    <source>
        <strain evidence="2">CCUG 66188</strain>
    </source>
</reference>